<evidence type="ECO:0000313" key="3">
    <source>
        <dbReference type="Proteomes" id="UP000619265"/>
    </source>
</evidence>
<keyword evidence="1" id="KW-0472">Membrane</keyword>
<dbReference type="AlphaFoldDB" id="A0A833X4T0"/>
<reference evidence="2" key="2">
    <citation type="submission" date="2020-03" db="EMBL/GenBank/DDBJ databases">
        <title>Walnut 2.0.</title>
        <authorList>
            <person name="Marrano A."/>
            <person name="Britton M."/>
            <person name="Zimin A.V."/>
            <person name="Zaini P.A."/>
            <person name="Workman R."/>
            <person name="Puiu D."/>
            <person name="Bianco L."/>
            <person name="Allen B.J."/>
            <person name="Troggio M."/>
            <person name="Leslie C.A."/>
            <person name="Timp W."/>
            <person name="Dendekar A."/>
            <person name="Salzberg S.L."/>
            <person name="Neale D.B."/>
        </authorList>
    </citation>
    <scope>NUCLEOTIDE SEQUENCE</scope>
    <source>
        <tissue evidence="2">Leaves</tissue>
    </source>
</reference>
<name>A0A833X4T0_JUGRE</name>
<organism evidence="2 3">
    <name type="scientific">Juglans regia</name>
    <name type="common">English walnut</name>
    <dbReference type="NCBI Taxonomy" id="51240"/>
    <lineage>
        <taxon>Eukaryota</taxon>
        <taxon>Viridiplantae</taxon>
        <taxon>Streptophyta</taxon>
        <taxon>Embryophyta</taxon>
        <taxon>Tracheophyta</taxon>
        <taxon>Spermatophyta</taxon>
        <taxon>Magnoliopsida</taxon>
        <taxon>eudicotyledons</taxon>
        <taxon>Gunneridae</taxon>
        <taxon>Pentapetalae</taxon>
        <taxon>rosids</taxon>
        <taxon>fabids</taxon>
        <taxon>Fagales</taxon>
        <taxon>Juglandaceae</taxon>
        <taxon>Juglans</taxon>
    </lineage>
</organism>
<dbReference type="PROSITE" id="PS51257">
    <property type="entry name" value="PROKAR_LIPOPROTEIN"/>
    <property type="match status" value="1"/>
</dbReference>
<evidence type="ECO:0000256" key="1">
    <source>
        <dbReference type="SAM" id="Phobius"/>
    </source>
</evidence>
<sequence>MPATDAKLYILFLSALIASACELYLNFVFEPISYWQPDGYESLLVERTIFPNTSDIGLNKLLSMVAFYMLYLVTEIIVRINNWLFTMALWFLADPFFRDE</sequence>
<reference evidence="2" key="1">
    <citation type="submission" date="2015-10" db="EMBL/GenBank/DDBJ databases">
        <authorList>
            <person name="Martinez-Garcia P.J."/>
            <person name="Crepeau M.W."/>
            <person name="Puiu D."/>
            <person name="Gonzalez-Ibeas D."/>
            <person name="Whalen J."/>
            <person name="Stevens K."/>
            <person name="Paul R."/>
            <person name="Butterfield T."/>
            <person name="Britton M."/>
            <person name="Reagan R."/>
            <person name="Chakraborty S."/>
            <person name="Walawage S.L."/>
            <person name="Vasquez-Gross H.A."/>
            <person name="Cardeno C."/>
            <person name="Famula R."/>
            <person name="Pratt K."/>
            <person name="Kuruganti S."/>
            <person name="Aradhya M.K."/>
            <person name="Leslie C.A."/>
            <person name="Dandekar A.M."/>
            <person name="Salzberg S.L."/>
            <person name="Wegrzyn J.L."/>
            <person name="Langley C.H."/>
            <person name="Neale D.B."/>
        </authorList>
    </citation>
    <scope>NUCLEOTIDE SEQUENCE</scope>
    <source>
        <tissue evidence="2">Leaves</tissue>
    </source>
</reference>
<evidence type="ECO:0000313" key="2">
    <source>
        <dbReference type="EMBL" id="KAF5460209.1"/>
    </source>
</evidence>
<dbReference type="Proteomes" id="UP000619265">
    <property type="component" value="Unassembled WGS sequence"/>
</dbReference>
<accession>A0A833X4T0</accession>
<dbReference type="EMBL" id="LIHL02000009">
    <property type="protein sequence ID" value="KAF5460209.1"/>
    <property type="molecule type" value="Genomic_DNA"/>
</dbReference>
<proteinExistence type="predicted"/>
<dbReference type="Gramene" id="Jr09_06470_p3">
    <property type="protein sequence ID" value="cds.Jr09_06470_p3"/>
    <property type="gene ID" value="Jr09_06470"/>
</dbReference>
<keyword evidence="1" id="KW-1133">Transmembrane helix</keyword>
<feature type="transmembrane region" description="Helical" evidence="1">
    <location>
        <begin position="68"/>
        <end position="93"/>
    </location>
</feature>
<keyword evidence="1" id="KW-0812">Transmembrane</keyword>
<gene>
    <name evidence="2" type="ORF">F2P56_020093</name>
</gene>
<protein>
    <submittedName>
        <fullName evidence="2">Uncharacterized protein</fullName>
    </submittedName>
</protein>
<comment type="caution">
    <text evidence="2">The sequence shown here is derived from an EMBL/GenBank/DDBJ whole genome shotgun (WGS) entry which is preliminary data.</text>
</comment>